<dbReference type="AlphaFoldDB" id="A0A0D5XTR7"/>
<evidence type="ECO:0000313" key="2">
    <source>
        <dbReference type="Proteomes" id="UP000032748"/>
    </source>
</evidence>
<gene>
    <name evidence="1" type="ORF">PCL1606_07550</name>
</gene>
<reference evidence="1 2" key="1">
    <citation type="journal article" date="2015" name="Mol. Plant Microbe Interact.">
        <title>Comparative Genomic Analysis of Pseudomonas chlororaphis PCL1606 Reveals New Insight into Antifungal Compounds Involved in Biocontrol.</title>
        <authorList>
            <person name="Calderon C.E."/>
            <person name="Ramos C."/>
            <person name="de Vicente A."/>
            <person name="Cazorla F.M."/>
        </authorList>
    </citation>
    <scope>NUCLEOTIDE SEQUENCE [LARGE SCALE GENOMIC DNA]</scope>
    <source>
        <strain evidence="1 2">PCL1606</strain>
    </source>
</reference>
<organism evidence="1 2">
    <name type="scientific">Pseudomonas chlororaphis</name>
    <dbReference type="NCBI Taxonomy" id="587753"/>
    <lineage>
        <taxon>Bacteria</taxon>
        <taxon>Pseudomonadati</taxon>
        <taxon>Pseudomonadota</taxon>
        <taxon>Gammaproteobacteria</taxon>
        <taxon>Pseudomonadales</taxon>
        <taxon>Pseudomonadaceae</taxon>
        <taxon>Pseudomonas</taxon>
    </lineage>
</organism>
<proteinExistence type="predicted"/>
<dbReference type="KEGG" id="pcz:PCL1606_07550"/>
<dbReference type="PATRIC" id="fig|587753.10.peg.756"/>
<dbReference type="OrthoDB" id="7069272at2"/>
<dbReference type="EMBL" id="CP011110">
    <property type="protein sequence ID" value="AKA22210.1"/>
    <property type="molecule type" value="Genomic_DNA"/>
</dbReference>
<dbReference type="Proteomes" id="UP000032748">
    <property type="component" value="Chromosome"/>
</dbReference>
<sequence>MEDEEQREERSIYYDLGDAYNEVKGASGAKETAITGAALAGKALFNTSIWAGKLGIEVIKNLPEAMEKQRERMEAEKAKK</sequence>
<evidence type="ECO:0000313" key="1">
    <source>
        <dbReference type="EMBL" id="AKA22210.1"/>
    </source>
</evidence>
<protein>
    <submittedName>
        <fullName evidence="1">Uncharacterized protein</fullName>
    </submittedName>
</protein>
<name>A0A0D5XTR7_9PSED</name>
<dbReference type="RefSeq" id="WP_148558614.1">
    <property type="nucleotide sequence ID" value="NZ_CP011110.1"/>
</dbReference>
<accession>A0A0D5XTR7</accession>